<name>A0A9E7ZPJ4_9HYPH</name>
<feature type="transmembrane region" description="Helical" evidence="1">
    <location>
        <begin position="266"/>
        <end position="286"/>
    </location>
</feature>
<keyword evidence="1" id="KW-1133">Transmembrane helix</keyword>
<sequence length="411" mass="43444">MGGTTFQPRVLAALAAALCALFAASLLLTGMGGRETEGLASGANSHSNSAVGHLAFYDLLRGSGYRAVRAEDRPLEAVGETGVLILAEPVGGLASDENRNKLQTAGRILLVLPKWNVRPGERRKDWIGQAELAPVLRAQSALSAAVSGGDVVRVKPPASYQKTISATAPTVQGEIQLIKGSNLTPLISTPDGILLGELRQGNRRTFILADPDPIENHGIGKGANTAFARDVIAALLDGRNRTLVFDETVHGFRRSPPNLLKFLYEFPLNLVLVQIVAAVALLLWAAMGRFGAPLPAPRRLDAGRHALIGNAAALVDYAGHHSAILQRYIAMTLQDAGRALRAPAGLEGAALTAWLAQASETRGIDPKPLAALGDSPATAPRNLASLLAAAQALHHWRKDLPHGTPRRLDDH</sequence>
<dbReference type="EMBL" id="CP102774">
    <property type="protein sequence ID" value="UZF87889.1"/>
    <property type="molecule type" value="Genomic_DNA"/>
</dbReference>
<keyword evidence="1" id="KW-0812">Transmembrane</keyword>
<dbReference type="Pfam" id="PF14258">
    <property type="entry name" value="DUF4350"/>
    <property type="match status" value="1"/>
</dbReference>
<dbReference type="AlphaFoldDB" id="A0A9E7ZPJ4"/>
<dbReference type="InterPro" id="IPR025646">
    <property type="entry name" value="DUF4350"/>
</dbReference>
<organism evidence="3">
    <name type="scientific">Bosea sp. NBC_00436</name>
    <dbReference type="NCBI Taxonomy" id="2969620"/>
    <lineage>
        <taxon>Bacteria</taxon>
        <taxon>Pseudomonadati</taxon>
        <taxon>Pseudomonadota</taxon>
        <taxon>Alphaproteobacteria</taxon>
        <taxon>Hyphomicrobiales</taxon>
        <taxon>Boseaceae</taxon>
        <taxon>Bosea</taxon>
    </lineage>
</organism>
<evidence type="ECO:0000256" key="1">
    <source>
        <dbReference type="SAM" id="Phobius"/>
    </source>
</evidence>
<keyword evidence="1" id="KW-0472">Membrane</keyword>
<evidence type="ECO:0000313" key="3">
    <source>
        <dbReference type="EMBL" id="UZF87889.1"/>
    </source>
</evidence>
<gene>
    <name evidence="3" type="ORF">NWE54_03625</name>
</gene>
<protein>
    <recommendedName>
        <fullName evidence="2">DUF4350 domain-containing protein</fullName>
    </recommendedName>
</protein>
<feature type="domain" description="DUF4350" evidence="2">
    <location>
        <begin position="46"/>
        <end position="229"/>
    </location>
</feature>
<evidence type="ECO:0000259" key="2">
    <source>
        <dbReference type="Pfam" id="PF14258"/>
    </source>
</evidence>
<accession>A0A9E7ZPJ4</accession>
<reference evidence="3" key="1">
    <citation type="submission" date="2022-08" db="EMBL/GenBank/DDBJ databases">
        <title>Complete Genome Sequences of 2 Bosea sp. soil isolates.</title>
        <authorList>
            <person name="Alvarez Arevalo M."/>
            <person name="Sterndorff E.B."/>
            <person name="Faurdal D."/>
            <person name="Joergensen T.S."/>
            <person name="Weber T."/>
        </authorList>
    </citation>
    <scope>NUCLEOTIDE SEQUENCE</scope>
    <source>
        <strain evidence="3">NBC_00436</strain>
    </source>
</reference>
<proteinExistence type="predicted"/>